<dbReference type="PROSITE" id="PS51257">
    <property type="entry name" value="PROKAR_LIPOPROTEIN"/>
    <property type="match status" value="1"/>
</dbReference>
<evidence type="ECO:0000256" key="2">
    <source>
        <dbReference type="SAM" id="SignalP"/>
    </source>
</evidence>
<proteinExistence type="predicted"/>
<dbReference type="RefSeq" id="WP_092381448.1">
    <property type="nucleotide sequence ID" value="NZ_BOPI01000031.1"/>
</dbReference>
<dbReference type="SUPFAM" id="SSF110296">
    <property type="entry name" value="Oligoxyloglucan reducing end-specific cellobiohydrolase"/>
    <property type="match status" value="1"/>
</dbReference>
<gene>
    <name evidence="3" type="ORF">SAMN05443287_107281</name>
</gene>
<name>A0A1H7BL28_9ACTN</name>
<dbReference type="Proteomes" id="UP000198707">
    <property type="component" value="Unassembled WGS sequence"/>
</dbReference>
<evidence type="ECO:0000313" key="3">
    <source>
        <dbReference type="EMBL" id="SEJ77057.1"/>
    </source>
</evidence>
<dbReference type="Gene3D" id="2.130.10.10">
    <property type="entry name" value="YVTN repeat-like/Quinoprotein amine dehydrogenase"/>
    <property type="match status" value="1"/>
</dbReference>
<dbReference type="InterPro" id="IPR011043">
    <property type="entry name" value="Gal_Oxase/kelch_b-propeller"/>
</dbReference>
<dbReference type="SUPFAM" id="SSF50965">
    <property type="entry name" value="Galactose oxidase, central domain"/>
    <property type="match status" value="1"/>
</dbReference>
<sequence>MTTRRACSLILPALLAVLSGCAIGDVRRTPPGPSNSASPISPPPSPRPVAETRTTRLAVPKKYDRPYVEFADVRNGYALFAVCDGLPPGPECPALLWSTRDGGLSWQQLRHPKPVADNQQLYTAAGMLALVAEPHGWWTSTDGGETFDHSPGLAAPPRWWAAEGRFRVIDHSGTVGRWDGTMLRPLRTQPSIPALNTVVQGDGRTVTAGGTEYRGPVVAAGAGEDGRLYAAISWDEGRSWERTPVPTPDGEVGVLRAELAGGQLWLIGERPDRTSFPALWRLEASGWQPVSAQGHPESGQAVPLGGLVAIVSPQGAGVVAGGWYMDLPWPVTSEHHLRLLPDDTLFAVSEEEILLGVGNLADRTWTAVIIETI</sequence>
<dbReference type="EMBL" id="FNYV01000007">
    <property type="protein sequence ID" value="SEJ77057.1"/>
    <property type="molecule type" value="Genomic_DNA"/>
</dbReference>
<reference evidence="4" key="1">
    <citation type="submission" date="2016-10" db="EMBL/GenBank/DDBJ databases">
        <authorList>
            <person name="Varghese N."/>
            <person name="Submissions S."/>
        </authorList>
    </citation>
    <scope>NUCLEOTIDE SEQUENCE [LARGE SCALE GENOMIC DNA]</scope>
    <source>
        <strain evidence="4">CGMCC 4.7038</strain>
    </source>
</reference>
<feature type="signal peptide" evidence="2">
    <location>
        <begin position="1"/>
        <end position="24"/>
    </location>
</feature>
<keyword evidence="2" id="KW-0732">Signal</keyword>
<feature type="region of interest" description="Disordered" evidence="1">
    <location>
        <begin position="28"/>
        <end position="52"/>
    </location>
</feature>
<evidence type="ECO:0000256" key="1">
    <source>
        <dbReference type="SAM" id="MobiDB-lite"/>
    </source>
</evidence>
<dbReference type="InterPro" id="IPR015943">
    <property type="entry name" value="WD40/YVTN_repeat-like_dom_sf"/>
</dbReference>
<dbReference type="STRING" id="1144548.SAMN05443287_107281"/>
<keyword evidence="4" id="KW-1185">Reference proteome</keyword>
<dbReference type="OrthoDB" id="3351730at2"/>
<dbReference type="AlphaFoldDB" id="A0A1H7BL28"/>
<accession>A0A1H7BL28</accession>
<evidence type="ECO:0000313" key="4">
    <source>
        <dbReference type="Proteomes" id="UP000198707"/>
    </source>
</evidence>
<organism evidence="3 4">
    <name type="scientific">Micromonospora phaseoli</name>
    <dbReference type="NCBI Taxonomy" id="1144548"/>
    <lineage>
        <taxon>Bacteria</taxon>
        <taxon>Bacillati</taxon>
        <taxon>Actinomycetota</taxon>
        <taxon>Actinomycetes</taxon>
        <taxon>Micromonosporales</taxon>
        <taxon>Micromonosporaceae</taxon>
        <taxon>Micromonospora</taxon>
    </lineage>
</organism>
<evidence type="ECO:0008006" key="5">
    <source>
        <dbReference type="Google" id="ProtNLM"/>
    </source>
</evidence>
<feature type="chain" id="PRO_5011474090" description="Exo-alpha-sialidase" evidence="2">
    <location>
        <begin position="25"/>
        <end position="373"/>
    </location>
</feature>
<protein>
    <recommendedName>
        <fullName evidence="5">Exo-alpha-sialidase</fullName>
    </recommendedName>
</protein>